<gene>
    <name evidence="3" type="ORF">F3Y22_tig00116962pilonHSYRG01041</name>
</gene>
<evidence type="ECO:0008006" key="5">
    <source>
        <dbReference type="Google" id="ProtNLM"/>
    </source>
</evidence>
<evidence type="ECO:0000313" key="3">
    <source>
        <dbReference type="EMBL" id="KAE8659763.1"/>
    </source>
</evidence>
<accession>A0A6A2WJW5</accession>
<feature type="compositionally biased region" description="Polar residues" evidence="1">
    <location>
        <begin position="82"/>
        <end position="95"/>
    </location>
</feature>
<evidence type="ECO:0000256" key="2">
    <source>
        <dbReference type="SAM" id="SignalP"/>
    </source>
</evidence>
<protein>
    <recommendedName>
        <fullName evidence="5">Secreted protein</fullName>
    </recommendedName>
</protein>
<evidence type="ECO:0000256" key="1">
    <source>
        <dbReference type="SAM" id="MobiDB-lite"/>
    </source>
</evidence>
<feature type="region of interest" description="Disordered" evidence="1">
    <location>
        <begin position="56"/>
        <end position="95"/>
    </location>
</feature>
<sequence>MYFENFSFPFTDALCLLLASPVSSRYEFRSGYVHPEVAFGGGRQFREVNGGAICTRRNGGGVSGGPRQCQSSDDRELPGVDSNLQRSGTTRQRQQLRVLAATESFRRTARWRGVSRKGTSRRSITAEI</sequence>
<keyword evidence="4" id="KW-1185">Reference proteome</keyword>
<dbReference type="EMBL" id="VEPZ02001737">
    <property type="protein sequence ID" value="KAE8659763.1"/>
    <property type="molecule type" value="Genomic_DNA"/>
</dbReference>
<evidence type="ECO:0000313" key="4">
    <source>
        <dbReference type="Proteomes" id="UP000436088"/>
    </source>
</evidence>
<keyword evidence="2" id="KW-0732">Signal</keyword>
<proteinExistence type="predicted"/>
<feature type="chain" id="PRO_5025481886" description="Secreted protein" evidence="2">
    <location>
        <begin position="25"/>
        <end position="128"/>
    </location>
</feature>
<organism evidence="3 4">
    <name type="scientific">Hibiscus syriacus</name>
    <name type="common">Rose of Sharon</name>
    <dbReference type="NCBI Taxonomy" id="106335"/>
    <lineage>
        <taxon>Eukaryota</taxon>
        <taxon>Viridiplantae</taxon>
        <taxon>Streptophyta</taxon>
        <taxon>Embryophyta</taxon>
        <taxon>Tracheophyta</taxon>
        <taxon>Spermatophyta</taxon>
        <taxon>Magnoliopsida</taxon>
        <taxon>eudicotyledons</taxon>
        <taxon>Gunneridae</taxon>
        <taxon>Pentapetalae</taxon>
        <taxon>rosids</taxon>
        <taxon>malvids</taxon>
        <taxon>Malvales</taxon>
        <taxon>Malvaceae</taxon>
        <taxon>Malvoideae</taxon>
        <taxon>Hibiscus</taxon>
    </lineage>
</organism>
<reference evidence="3" key="1">
    <citation type="submission" date="2019-09" db="EMBL/GenBank/DDBJ databases">
        <title>Draft genome information of white flower Hibiscus syriacus.</title>
        <authorList>
            <person name="Kim Y.-M."/>
        </authorList>
    </citation>
    <scope>NUCLEOTIDE SEQUENCE [LARGE SCALE GENOMIC DNA]</scope>
    <source>
        <strain evidence="3">YM2019G1</strain>
    </source>
</reference>
<feature type="signal peptide" evidence="2">
    <location>
        <begin position="1"/>
        <end position="24"/>
    </location>
</feature>
<dbReference type="AlphaFoldDB" id="A0A6A2WJW5"/>
<name>A0A6A2WJW5_HIBSY</name>
<comment type="caution">
    <text evidence="3">The sequence shown here is derived from an EMBL/GenBank/DDBJ whole genome shotgun (WGS) entry which is preliminary data.</text>
</comment>
<dbReference type="Proteomes" id="UP000436088">
    <property type="component" value="Unassembled WGS sequence"/>
</dbReference>